<dbReference type="InterPro" id="IPR015422">
    <property type="entry name" value="PyrdxlP-dep_Trfase_small"/>
</dbReference>
<dbReference type="PANTHER" id="PTHR43713">
    <property type="entry name" value="GLUTAMATE-1-SEMIALDEHYDE 2,1-AMINOMUTASE"/>
    <property type="match status" value="1"/>
</dbReference>
<organism evidence="8 9">
    <name type="scientific">Comamonas thiooxydans</name>
    <dbReference type="NCBI Taxonomy" id="363952"/>
    <lineage>
        <taxon>Bacteria</taxon>
        <taxon>Pseudomonadati</taxon>
        <taxon>Pseudomonadota</taxon>
        <taxon>Betaproteobacteria</taxon>
        <taxon>Burkholderiales</taxon>
        <taxon>Comamonadaceae</taxon>
        <taxon>Comamonas</taxon>
    </lineage>
</organism>
<evidence type="ECO:0000256" key="2">
    <source>
        <dbReference type="ARBA" id="ARBA00004819"/>
    </source>
</evidence>
<comment type="cofactor">
    <cofactor evidence="1 7">
        <name>pyridoxal 5'-phosphate</name>
        <dbReference type="ChEBI" id="CHEBI:597326"/>
    </cofactor>
</comment>
<feature type="modified residue" description="N6-(pyridoxal phosphate)lysine" evidence="7">
    <location>
        <position position="274"/>
    </location>
</feature>
<dbReference type="PANTHER" id="PTHR43713:SF3">
    <property type="entry name" value="GLUTAMATE-1-SEMIALDEHYDE 2,1-AMINOMUTASE 1, CHLOROPLASTIC-RELATED"/>
    <property type="match status" value="1"/>
</dbReference>
<dbReference type="NCBIfam" id="TIGR00713">
    <property type="entry name" value="hemL"/>
    <property type="match status" value="1"/>
</dbReference>
<comment type="pathway">
    <text evidence="2">Porphyrin-containing compound metabolism; protoporphyrin-IX biosynthesis; 5-aminolevulinate from L-glutamyl-tRNA(Glu): step 2/2.</text>
</comment>
<dbReference type="InterPro" id="IPR004639">
    <property type="entry name" value="4pyrrol_synth_GluAld_NH2Trfase"/>
</dbReference>
<dbReference type="AlphaFoldDB" id="A0A5M3LSE4"/>
<dbReference type="GO" id="GO:0042286">
    <property type="term" value="F:glutamate-1-semialdehyde 2,1-aminomutase activity"/>
    <property type="evidence" value="ECO:0007669"/>
    <property type="project" value="UniProtKB-UniRule"/>
</dbReference>
<keyword evidence="6 7" id="KW-0627">Porphyrin biosynthesis</keyword>
<keyword evidence="5 7" id="KW-0413">Isomerase</keyword>
<comment type="caution">
    <text evidence="8">The sequence shown here is derived from an EMBL/GenBank/DDBJ whole genome shotgun (WGS) entry which is preliminary data.</text>
</comment>
<dbReference type="InterPro" id="IPR005814">
    <property type="entry name" value="Aminotrans_3"/>
</dbReference>
<dbReference type="InterPro" id="IPR015421">
    <property type="entry name" value="PyrdxlP-dep_Trfase_major"/>
</dbReference>
<evidence type="ECO:0000256" key="5">
    <source>
        <dbReference type="ARBA" id="ARBA00023235"/>
    </source>
</evidence>
<name>A0A5M3LSE4_9BURK</name>
<dbReference type="NCBIfam" id="NF000818">
    <property type="entry name" value="PRK00062.1"/>
    <property type="match status" value="1"/>
</dbReference>
<comment type="subunit">
    <text evidence="7">Homodimer.</text>
</comment>
<dbReference type="InterPro" id="IPR015424">
    <property type="entry name" value="PyrdxlP-dep_Trfase"/>
</dbReference>
<evidence type="ECO:0000256" key="6">
    <source>
        <dbReference type="ARBA" id="ARBA00023244"/>
    </source>
</evidence>
<dbReference type="Pfam" id="PF00202">
    <property type="entry name" value="Aminotran_3"/>
    <property type="match status" value="1"/>
</dbReference>
<dbReference type="GO" id="GO:0008483">
    <property type="term" value="F:transaminase activity"/>
    <property type="evidence" value="ECO:0007669"/>
    <property type="project" value="InterPro"/>
</dbReference>
<dbReference type="EC" id="5.4.3.8" evidence="7"/>
<evidence type="ECO:0000313" key="9">
    <source>
        <dbReference type="Proteomes" id="UP001161065"/>
    </source>
</evidence>
<reference evidence="8" key="1">
    <citation type="submission" date="2022-09" db="EMBL/GenBank/DDBJ databases">
        <title>Intensive care unit water sources are persistently colonized with multi-drug resistant bacteria and are the site of extensive horizontal gene transfer of antibiotic resistance genes.</title>
        <authorList>
            <person name="Diorio-Toth L."/>
        </authorList>
    </citation>
    <scope>NUCLEOTIDE SEQUENCE</scope>
    <source>
        <strain evidence="8">GD03832</strain>
    </source>
</reference>
<dbReference type="GO" id="GO:0005737">
    <property type="term" value="C:cytoplasm"/>
    <property type="evidence" value="ECO:0007669"/>
    <property type="project" value="UniProtKB-SubCell"/>
</dbReference>
<dbReference type="GeneID" id="69561922"/>
<comment type="similarity">
    <text evidence="3 7">Belongs to the class-III pyridoxal-phosphate-dependent aminotransferase family. HemL subfamily.</text>
</comment>
<protein>
    <recommendedName>
        <fullName evidence="7">Glutamate-1-semialdehyde 2,1-aminomutase</fullName>
        <shortName evidence="7">GSA</shortName>
        <ecNumber evidence="7">5.4.3.8</ecNumber>
    </recommendedName>
    <alternativeName>
        <fullName evidence="7">Glutamate-1-semialdehyde aminotransferase</fullName>
        <shortName evidence="7">GSA-AT</shortName>
    </alternativeName>
</protein>
<dbReference type="CDD" id="cd00610">
    <property type="entry name" value="OAT_like"/>
    <property type="match status" value="1"/>
</dbReference>
<evidence type="ECO:0000313" key="8">
    <source>
        <dbReference type="EMBL" id="MDH1333462.1"/>
    </source>
</evidence>
<evidence type="ECO:0000256" key="4">
    <source>
        <dbReference type="ARBA" id="ARBA00022898"/>
    </source>
</evidence>
<dbReference type="RefSeq" id="WP_003071150.1">
    <property type="nucleotide sequence ID" value="NZ_ADVQ01000099.1"/>
</dbReference>
<evidence type="ECO:0000256" key="3">
    <source>
        <dbReference type="ARBA" id="ARBA00008981"/>
    </source>
</evidence>
<dbReference type="GO" id="GO:0030170">
    <property type="term" value="F:pyridoxal phosphate binding"/>
    <property type="evidence" value="ECO:0007669"/>
    <property type="project" value="InterPro"/>
</dbReference>
<keyword evidence="4 7" id="KW-0663">Pyridoxal phosphate</keyword>
<dbReference type="FunFam" id="3.40.640.10:FF:000021">
    <property type="entry name" value="Glutamate-1-semialdehyde 2,1-aminomutase"/>
    <property type="match status" value="1"/>
</dbReference>
<dbReference type="Gene3D" id="3.40.640.10">
    <property type="entry name" value="Type I PLP-dependent aspartate aminotransferase-like (Major domain)"/>
    <property type="match status" value="1"/>
</dbReference>
<evidence type="ECO:0000256" key="7">
    <source>
        <dbReference type="HAMAP-Rule" id="MF_00375"/>
    </source>
</evidence>
<dbReference type="HAMAP" id="MF_00375">
    <property type="entry name" value="HemL_aminotrans_3"/>
    <property type="match status" value="1"/>
</dbReference>
<dbReference type="Gene3D" id="3.90.1150.10">
    <property type="entry name" value="Aspartate Aminotransferase, domain 1"/>
    <property type="match status" value="1"/>
</dbReference>
<proteinExistence type="inferred from homology"/>
<dbReference type="EMBL" id="JAOCEK010000002">
    <property type="protein sequence ID" value="MDH1333462.1"/>
    <property type="molecule type" value="Genomic_DNA"/>
</dbReference>
<dbReference type="GO" id="GO:0006782">
    <property type="term" value="P:protoporphyrinogen IX biosynthetic process"/>
    <property type="evidence" value="ECO:0007669"/>
    <property type="project" value="UniProtKB-UniRule"/>
</dbReference>
<accession>A0A5M3LSE4</accession>
<comment type="subcellular location">
    <subcellularLocation>
        <location evidence="7">Cytoplasm</location>
    </subcellularLocation>
</comment>
<comment type="catalytic activity">
    <reaction evidence="7">
        <text>(S)-4-amino-5-oxopentanoate = 5-aminolevulinate</text>
        <dbReference type="Rhea" id="RHEA:14265"/>
        <dbReference type="ChEBI" id="CHEBI:57501"/>
        <dbReference type="ChEBI" id="CHEBI:356416"/>
        <dbReference type="EC" id="5.4.3.8"/>
    </reaction>
</comment>
<dbReference type="Proteomes" id="UP001161065">
    <property type="component" value="Unassembled WGS sequence"/>
</dbReference>
<sequence length="434" mass="46728">MTQNTDLNIALFERAKGVIPGGVNSPVRAFAAVGGTPRFVKRAQGAYFWDQNDQQFTDYIGSWGPMILGHGHPEVVEAVQAAVLEGFSFGAPTEREVVLAEKIRALMPSMDMVRLVSSGTEAGMSALRLARGYTGRNKIIKFNGCYHGHADALLVKAGSGLATFGASSSAGVPADVAKDTIVLEYNDVAQLEEAFAKMGSDIACVIMEPIAGNMNFVRASVDFTRRISELTREHGALLIYDEVMTGFRVALGSAQSLYAKEIEGFAPDITVMGKVIGGGMPMAAFGARREIMEKLSPLGPVYQAGTLSGNPIATACGLKTLELISRPGFHAELHLKTGHLMQGLKAEANAAGIPFSVDWQGGLFGFYFLPELPTHYAQVMKTDGKVFNKFYHGMLERGHYFAPALYEAGFVSAAHSDEDIDRTIEAAREVFKTL</sequence>
<keyword evidence="7" id="KW-0963">Cytoplasm</keyword>
<dbReference type="SUPFAM" id="SSF53383">
    <property type="entry name" value="PLP-dependent transferases"/>
    <property type="match status" value="1"/>
</dbReference>
<evidence type="ECO:0000256" key="1">
    <source>
        <dbReference type="ARBA" id="ARBA00001933"/>
    </source>
</evidence>
<gene>
    <name evidence="7 8" type="primary">hemL</name>
    <name evidence="8" type="ORF">N5D63_04790</name>
</gene>